<evidence type="ECO:0000313" key="15">
    <source>
        <dbReference type="Proteomes" id="UP000322234"/>
    </source>
</evidence>
<organism evidence="14 15">
    <name type="scientific">Bos mutus</name>
    <name type="common">wild yak</name>
    <dbReference type="NCBI Taxonomy" id="72004"/>
    <lineage>
        <taxon>Eukaryota</taxon>
        <taxon>Metazoa</taxon>
        <taxon>Chordata</taxon>
        <taxon>Craniata</taxon>
        <taxon>Vertebrata</taxon>
        <taxon>Euteleostomi</taxon>
        <taxon>Mammalia</taxon>
        <taxon>Eutheria</taxon>
        <taxon>Laurasiatheria</taxon>
        <taxon>Artiodactyla</taxon>
        <taxon>Ruminantia</taxon>
        <taxon>Pecora</taxon>
        <taxon>Bovidae</taxon>
        <taxon>Bovinae</taxon>
        <taxon>Bos</taxon>
    </lineage>
</organism>
<gene>
    <name evidence="14" type="ORF">E5288_WYG011615</name>
</gene>
<accession>A0A6B0SCT1</accession>
<sequence length="357" mass="39403">MLNSKSSSPGQLGHLASVNMKALLILGLLLLSVAVQGKTFERCELARTLKKLGLAGYKGVSLANWMCLAKGESNYNTQAKNYNPGSKSTDYGIFQINSKWWCNDGKTPKAVNGCGVSCSGWLRRGEGAHTRQQADLWLPKTEEQSRTSEYPSANIQNKTFSVSEVIKRPCFPHVSKGGAPKLIREEGTEKMLNTKSSSPWSAWRSGFSVNMKAVLILGLLLLSVTVQGKKFERCELARTLRRYGLDGYKGVSLANWMCLTYGESRYNTRVTNYNPGSKSTDYGIFQINSKWWCNDGKTPKAVNGCGVSCSAMLKDDITQAVACAKKIVSRQGITAWVAWKNKCRNRDVSSYIQGCKL</sequence>
<keyword evidence="9" id="KW-1015">Disulfide bond</keyword>
<evidence type="ECO:0000256" key="8">
    <source>
        <dbReference type="ARBA" id="ARBA00022801"/>
    </source>
</evidence>
<dbReference type="CDD" id="cd16897">
    <property type="entry name" value="LYZ_C"/>
    <property type="match status" value="2"/>
</dbReference>
<keyword evidence="8" id="KW-0378">Hydrolase</keyword>
<reference evidence="14" key="1">
    <citation type="submission" date="2019-10" db="EMBL/GenBank/DDBJ databases">
        <title>The sequence and de novo assembly of the wild yak genome.</title>
        <authorList>
            <person name="Liu Y."/>
        </authorList>
    </citation>
    <scope>NUCLEOTIDE SEQUENCE [LARGE SCALE GENOMIC DNA]</scope>
    <source>
        <strain evidence="14">WY2019</strain>
    </source>
</reference>
<evidence type="ECO:0000256" key="5">
    <source>
        <dbReference type="ARBA" id="ARBA00022529"/>
    </source>
</evidence>
<dbReference type="Gene3D" id="1.10.530.10">
    <property type="match status" value="2"/>
</dbReference>
<dbReference type="SUPFAM" id="SSF53955">
    <property type="entry name" value="Lysozyme-like"/>
    <property type="match status" value="2"/>
</dbReference>
<evidence type="ECO:0000256" key="9">
    <source>
        <dbReference type="ARBA" id="ARBA00023157"/>
    </source>
</evidence>
<dbReference type="GO" id="GO:0050830">
    <property type="term" value="P:defense response to Gram-positive bacterium"/>
    <property type="evidence" value="ECO:0007669"/>
    <property type="project" value="TreeGrafter"/>
</dbReference>
<dbReference type="Pfam" id="PF00062">
    <property type="entry name" value="Lys"/>
    <property type="match status" value="2"/>
</dbReference>
<feature type="signal peptide" evidence="12">
    <location>
        <begin position="1"/>
        <end position="37"/>
    </location>
</feature>
<dbReference type="GO" id="GO:0031640">
    <property type="term" value="P:killing of cells of another organism"/>
    <property type="evidence" value="ECO:0007669"/>
    <property type="project" value="UniProtKB-KW"/>
</dbReference>
<dbReference type="InterPro" id="IPR019799">
    <property type="entry name" value="Glyco_hydro_22_CS"/>
</dbReference>
<keyword evidence="15" id="KW-1185">Reference proteome</keyword>
<dbReference type="PROSITE" id="PS51348">
    <property type="entry name" value="GLYCOSYL_HYDROL_F22_2"/>
    <property type="match status" value="2"/>
</dbReference>
<evidence type="ECO:0000256" key="6">
    <source>
        <dbReference type="ARBA" id="ARBA00022638"/>
    </source>
</evidence>
<dbReference type="InterPro" id="IPR001916">
    <property type="entry name" value="Glyco_hydro_22"/>
</dbReference>
<dbReference type="PROSITE" id="PS00128">
    <property type="entry name" value="GLYCOSYL_HYDROL_F22_1"/>
    <property type="match status" value="1"/>
</dbReference>
<dbReference type="EMBL" id="VBQZ03000200">
    <property type="protein sequence ID" value="MXQ97724.1"/>
    <property type="molecule type" value="Genomic_DNA"/>
</dbReference>
<keyword evidence="6" id="KW-0081">Bacteriolytic enzyme</keyword>
<dbReference type="InterPro" id="IPR000974">
    <property type="entry name" value="Glyco_hydro_22_lys"/>
</dbReference>
<dbReference type="SMART" id="SM00263">
    <property type="entry name" value="LYZ1"/>
    <property type="match status" value="2"/>
</dbReference>
<evidence type="ECO:0000256" key="3">
    <source>
        <dbReference type="ARBA" id="ARBA00010859"/>
    </source>
</evidence>
<evidence type="ECO:0000259" key="13">
    <source>
        <dbReference type="PROSITE" id="PS00128"/>
    </source>
</evidence>
<dbReference type="PRINTS" id="PR00135">
    <property type="entry name" value="LYZLACT"/>
</dbReference>
<evidence type="ECO:0000256" key="1">
    <source>
        <dbReference type="ARBA" id="ARBA00000632"/>
    </source>
</evidence>
<keyword evidence="5" id="KW-0929">Antimicrobial</keyword>
<dbReference type="PRINTS" id="PR00137">
    <property type="entry name" value="LYSOZYME"/>
</dbReference>
<dbReference type="FunFam" id="1.10.530.10:FF:000001">
    <property type="entry name" value="Lysozyme C"/>
    <property type="match status" value="2"/>
</dbReference>
<keyword evidence="10" id="KW-0326">Glycosidase</keyword>
<comment type="catalytic activity">
    <reaction evidence="1">
        <text>Hydrolysis of (1-&gt;4)-beta-linkages between N-acetylmuramic acid and N-acetyl-D-glucosamine residues in a peptidoglycan and between N-acetyl-D-glucosamine residues in chitodextrins.</text>
        <dbReference type="EC" id="3.2.1.17"/>
    </reaction>
</comment>
<protein>
    <recommendedName>
        <fullName evidence="4">lysozyme</fullName>
        <ecNumber evidence="4">3.2.1.17</ecNumber>
    </recommendedName>
</protein>
<evidence type="ECO:0000256" key="2">
    <source>
        <dbReference type="ARBA" id="ARBA00002647"/>
    </source>
</evidence>
<dbReference type="Proteomes" id="UP000322234">
    <property type="component" value="Unassembled WGS sequence"/>
</dbReference>
<feature type="chain" id="PRO_5025404041" description="lysozyme" evidence="12">
    <location>
        <begin position="38"/>
        <end position="357"/>
    </location>
</feature>
<evidence type="ECO:0000256" key="11">
    <source>
        <dbReference type="RuleBase" id="RU004440"/>
    </source>
</evidence>
<dbReference type="PANTHER" id="PTHR11407:SF28">
    <property type="entry name" value="LYSOZYME C"/>
    <property type="match status" value="1"/>
</dbReference>
<keyword evidence="7 12" id="KW-0732">Signal</keyword>
<comment type="caution">
    <text evidence="14">The sequence shown here is derived from an EMBL/GenBank/DDBJ whole genome shotgun (WGS) entry which is preliminary data.</text>
</comment>
<dbReference type="AlphaFoldDB" id="A0A6B0SCT1"/>
<evidence type="ECO:0000256" key="4">
    <source>
        <dbReference type="ARBA" id="ARBA00012732"/>
    </source>
</evidence>
<dbReference type="GO" id="GO:0050829">
    <property type="term" value="P:defense response to Gram-negative bacterium"/>
    <property type="evidence" value="ECO:0007669"/>
    <property type="project" value="TreeGrafter"/>
</dbReference>
<dbReference type="EC" id="3.2.1.17" evidence="4"/>
<comment type="similarity">
    <text evidence="3 11">Belongs to the glycosyl hydrolase 22 family.</text>
</comment>
<evidence type="ECO:0000313" key="14">
    <source>
        <dbReference type="EMBL" id="MXQ97724.1"/>
    </source>
</evidence>
<dbReference type="GO" id="GO:0003796">
    <property type="term" value="F:lysozyme activity"/>
    <property type="evidence" value="ECO:0007669"/>
    <property type="project" value="UniProtKB-EC"/>
</dbReference>
<name>A0A6B0SCT1_9CETA</name>
<evidence type="ECO:0000256" key="10">
    <source>
        <dbReference type="ARBA" id="ARBA00023295"/>
    </source>
</evidence>
<evidence type="ECO:0000256" key="12">
    <source>
        <dbReference type="SAM" id="SignalP"/>
    </source>
</evidence>
<proteinExistence type="inferred from homology"/>
<evidence type="ECO:0000256" key="7">
    <source>
        <dbReference type="ARBA" id="ARBA00022729"/>
    </source>
</evidence>
<dbReference type="PANTHER" id="PTHR11407">
    <property type="entry name" value="LYSOZYME C"/>
    <property type="match status" value="1"/>
</dbReference>
<dbReference type="InterPro" id="IPR023346">
    <property type="entry name" value="Lysozyme-like_dom_sf"/>
</dbReference>
<comment type="function">
    <text evidence="2">Lysozymes have primarily a bacteriolytic function; those in tissues and body fluids are associated with the monocyte-macrophage system and enhance the activity of immunoagents.</text>
</comment>
<feature type="domain" description="Glycosyl hydrolases family 22 (GH22)" evidence="13">
    <location>
        <begin position="305"/>
        <end position="323"/>
    </location>
</feature>